<dbReference type="InterPro" id="IPR018247">
    <property type="entry name" value="EF_Hand_1_Ca_BS"/>
</dbReference>
<keyword evidence="6" id="KW-0808">Transferase</keyword>
<evidence type="ECO:0000313" key="10">
    <source>
        <dbReference type="Proteomes" id="UP001189429"/>
    </source>
</evidence>
<dbReference type="Pfam" id="PF13499">
    <property type="entry name" value="EF-hand_7"/>
    <property type="match status" value="1"/>
</dbReference>
<feature type="domain" description="EF-hand" evidence="8">
    <location>
        <begin position="380"/>
        <end position="414"/>
    </location>
</feature>
<dbReference type="Gene3D" id="1.10.238.10">
    <property type="entry name" value="EF-hand"/>
    <property type="match status" value="1"/>
</dbReference>
<dbReference type="PROSITE" id="PS00018">
    <property type="entry name" value="EF_HAND_1"/>
    <property type="match status" value="2"/>
</dbReference>
<evidence type="ECO:0000256" key="5">
    <source>
        <dbReference type="PROSITE-ProRule" id="PRU10141"/>
    </source>
</evidence>
<evidence type="ECO:0008006" key="11">
    <source>
        <dbReference type="Google" id="ProtNLM"/>
    </source>
</evidence>
<dbReference type="InterPro" id="IPR008271">
    <property type="entry name" value="Ser/Thr_kinase_AS"/>
</dbReference>
<feature type="domain" description="Protein kinase" evidence="7">
    <location>
        <begin position="42"/>
        <end position="305"/>
    </location>
</feature>
<comment type="similarity">
    <text evidence="4">Belongs to the protein kinase superfamily. Ser/Thr protein kinase family. CDPK subfamily.</text>
</comment>
<organism evidence="9 10">
    <name type="scientific">Prorocentrum cordatum</name>
    <dbReference type="NCBI Taxonomy" id="2364126"/>
    <lineage>
        <taxon>Eukaryota</taxon>
        <taxon>Sar</taxon>
        <taxon>Alveolata</taxon>
        <taxon>Dinophyceae</taxon>
        <taxon>Prorocentrales</taxon>
        <taxon>Prorocentraceae</taxon>
        <taxon>Prorocentrum</taxon>
    </lineage>
</organism>
<evidence type="ECO:0000259" key="8">
    <source>
        <dbReference type="PROSITE" id="PS50222"/>
    </source>
</evidence>
<keyword evidence="10" id="KW-1185">Reference proteome</keyword>
<sequence length="498" mass="55717">MDPDEFFELFTALLRRNAFSRPATLSREFFVNKISRDIWGDYEKMRQLGAGTFGTAHLARRRDTREERVVKVVAKARTSKPLDEIEQEILVLRQVDHPHVVRLFEWYEDTSSIYLVIEALKGGTLQNVLLMMQQKKKALQEGWIQKVVGQVADAMTYCHSLRLIHKDLKDENVMLLRKDPNFDEPFAVVIDLGVAEMFSVADPTCREIAGTPSTMAPEVWSGKFGPKCDVWSLGCIFFELLSGSLPFSANTIQPGPWLKLAERGPNWNLVKTSPQSRMLCKAMLSFAEKDRPTMKKVAQNAYPALQTKLKLVPPEQFTPLTTFCSQQKAKRSLLLELASRLPMSRSQDIIEMFEGLDVDRSGEIEEAELEEMFLKMGVEDKDLIHRTFEALDCNNDGSLSFSEFAAGALLLFKDMLEESFRAMFVGHDLDGNGKLEPAEAREFLQGVAAAMNPSGDDPALVEVLLAEVMAAGDGSKVTYEQLRDVVLGGALAATPVAP</sequence>
<accession>A0ABN9PVD1</accession>
<dbReference type="Pfam" id="PF00069">
    <property type="entry name" value="Pkinase"/>
    <property type="match status" value="1"/>
</dbReference>
<gene>
    <name evidence="9" type="ORF">PCOR1329_LOCUS6365</name>
</gene>
<dbReference type="EMBL" id="CAUYUJ010001703">
    <property type="protein sequence ID" value="CAK0797213.1"/>
    <property type="molecule type" value="Genomic_DNA"/>
</dbReference>
<dbReference type="InterPro" id="IPR011009">
    <property type="entry name" value="Kinase-like_dom_sf"/>
</dbReference>
<evidence type="ECO:0000256" key="3">
    <source>
        <dbReference type="ARBA" id="ARBA00022840"/>
    </source>
</evidence>
<dbReference type="Gene3D" id="3.30.200.20">
    <property type="entry name" value="Phosphorylase Kinase, domain 1"/>
    <property type="match status" value="1"/>
</dbReference>
<dbReference type="PROSITE" id="PS50011">
    <property type="entry name" value="PROTEIN_KINASE_DOM"/>
    <property type="match status" value="1"/>
</dbReference>
<dbReference type="SUPFAM" id="SSF47473">
    <property type="entry name" value="EF-hand"/>
    <property type="match status" value="1"/>
</dbReference>
<keyword evidence="1 5" id="KW-0547">Nucleotide-binding</keyword>
<feature type="domain" description="EF-hand" evidence="8">
    <location>
        <begin position="415"/>
        <end position="450"/>
    </location>
</feature>
<dbReference type="PANTHER" id="PTHR24348">
    <property type="entry name" value="SERINE/THREONINE-PROTEIN KINASE UNC-51-RELATED"/>
    <property type="match status" value="1"/>
</dbReference>
<evidence type="ECO:0000256" key="6">
    <source>
        <dbReference type="RuleBase" id="RU000304"/>
    </source>
</evidence>
<evidence type="ECO:0000256" key="2">
    <source>
        <dbReference type="ARBA" id="ARBA00022837"/>
    </source>
</evidence>
<evidence type="ECO:0000313" key="9">
    <source>
        <dbReference type="EMBL" id="CAK0797213.1"/>
    </source>
</evidence>
<feature type="binding site" evidence="5">
    <location>
        <position position="75"/>
    </location>
    <ligand>
        <name>ATP</name>
        <dbReference type="ChEBI" id="CHEBI:30616"/>
    </ligand>
</feature>
<reference evidence="9" key="1">
    <citation type="submission" date="2023-10" db="EMBL/GenBank/DDBJ databases">
        <authorList>
            <person name="Chen Y."/>
            <person name="Shah S."/>
            <person name="Dougan E. K."/>
            <person name="Thang M."/>
            <person name="Chan C."/>
        </authorList>
    </citation>
    <scope>NUCLEOTIDE SEQUENCE [LARGE SCALE GENOMIC DNA]</scope>
</reference>
<dbReference type="SUPFAM" id="SSF56112">
    <property type="entry name" value="Protein kinase-like (PK-like)"/>
    <property type="match status" value="1"/>
</dbReference>
<keyword evidence="3 5" id="KW-0067">ATP-binding</keyword>
<dbReference type="InterPro" id="IPR017441">
    <property type="entry name" value="Protein_kinase_ATP_BS"/>
</dbReference>
<dbReference type="InterPro" id="IPR000719">
    <property type="entry name" value="Prot_kinase_dom"/>
</dbReference>
<protein>
    <recommendedName>
        <fullName evidence="11">Non-specific serine/threonine protein kinase</fullName>
    </recommendedName>
</protein>
<name>A0ABN9PVD1_9DINO</name>
<dbReference type="InterPro" id="IPR002048">
    <property type="entry name" value="EF_hand_dom"/>
</dbReference>
<dbReference type="InterPro" id="IPR045269">
    <property type="entry name" value="Atg1-like"/>
</dbReference>
<dbReference type="PROSITE" id="PS50222">
    <property type="entry name" value="EF_HAND_2"/>
    <property type="match status" value="3"/>
</dbReference>
<dbReference type="InterPro" id="IPR011992">
    <property type="entry name" value="EF-hand-dom_pair"/>
</dbReference>
<evidence type="ECO:0000256" key="4">
    <source>
        <dbReference type="ARBA" id="ARBA00024334"/>
    </source>
</evidence>
<dbReference type="PROSITE" id="PS00107">
    <property type="entry name" value="PROTEIN_KINASE_ATP"/>
    <property type="match status" value="1"/>
</dbReference>
<keyword evidence="6" id="KW-0723">Serine/threonine-protein kinase</keyword>
<dbReference type="CDD" id="cd00051">
    <property type="entry name" value="EFh"/>
    <property type="match status" value="1"/>
</dbReference>
<proteinExistence type="inferred from homology"/>
<evidence type="ECO:0000256" key="1">
    <source>
        <dbReference type="ARBA" id="ARBA00022741"/>
    </source>
</evidence>
<dbReference type="Gene3D" id="1.10.510.10">
    <property type="entry name" value="Transferase(Phosphotransferase) domain 1"/>
    <property type="match status" value="1"/>
</dbReference>
<keyword evidence="6" id="KW-0418">Kinase</keyword>
<dbReference type="SMART" id="SM00054">
    <property type="entry name" value="EFh"/>
    <property type="match status" value="3"/>
</dbReference>
<feature type="domain" description="EF-hand" evidence="8">
    <location>
        <begin position="344"/>
        <end position="379"/>
    </location>
</feature>
<dbReference type="PANTHER" id="PTHR24348:SF68">
    <property type="entry name" value="SERINE_THREONINE-PROTEIN KINASE ATG1C"/>
    <property type="match status" value="1"/>
</dbReference>
<comment type="caution">
    <text evidence="9">The sequence shown here is derived from an EMBL/GenBank/DDBJ whole genome shotgun (WGS) entry which is preliminary data.</text>
</comment>
<evidence type="ECO:0000259" key="7">
    <source>
        <dbReference type="PROSITE" id="PS50011"/>
    </source>
</evidence>
<dbReference type="PROSITE" id="PS00108">
    <property type="entry name" value="PROTEIN_KINASE_ST"/>
    <property type="match status" value="1"/>
</dbReference>
<keyword evidence="2" id="KW-0106">Calcium</keyword>
<dbReference type="SMART" id="SM00220">
    <property type="entry name" value="S_TKc"/>
    <property type="match status" value="1"/>
</dbReference>
<dbReference type="Proteomes" id="UP001189429">
    <property type="component" value="Unassembled WGS sequence"/>
</dbReference>